<dbReference type="EMBL" id="QTTT01000001">
    <property type="protein sequence ID" value="REE96191.1"/>
    <property type="molecule type" value="Genomic_DNA"/>
</dbReference>
<evidence type="ECO:0000313" key="2">
    <source>
        <dbReference type="Proteomes" id="UP000256661"/>
    </source>
</evidence>
<dbReference type="OrthoDB" id="9975805at2"/>
<dbReference type="AlphaFoldDB" id="A0A3D9SX61"/>
<accession>A0A3D9SX61</accession>
<evidence type="ECO:0000313" key="1">
    <source>
        <dbReference type="EMBL" id="REE96191.1"/>
    </source>
</evidence>
<proteinExistence type="predicted"/>
<comment type="caution">
    <text evidence="1">The sequence shown here is derived from an EMBL/GenBank/DDBJ whole genome shotgun (WGS) entry which is preliminary data.</text>
</comment>
<dbReference type="Proteomes" id="UP000256661">
    <property type="component" value="Unassembled WGS sequence"/>
</dbReference>
<name>A0A3D9SX61_9ACTN</name>
<protein>
    <submittedName>
        <fullName evidence="1">Uncharacterized protein</fullName>
    </submittedName>
</protein>
<dbReference type="RefSeq" id="WP_147312239.1">
    <property type="nucleotide sequence ID" value="NZ_QTTT01000001.1"/>
</dbReference>
<reference evidence="1 2" key="1">
    <citation type="submission" date="2018-08" db="EMBL/GenBank/DDBJ databases">
        <title>Sequencing the genomes of 1000 actinobacteria strains.</title>
        <authorList>
            <person name="Klenk H.-P."/>
        </authorList>
    </citation>
    <scope>NUCLEOTIDE SEQUENCE [LARGE SCALE GENOMIC DNA]</scope>
    <source>
        <strain evidence="1 2">DSM 43927</strain>
    </source>
</reference>
<gene>
    <name evidence="1" type="ORF">DFJ69_1618</name>
</gene>
<keyword evidence="2" id="KW-1185">Reference proteome</keyword>
<organism evidence="1 2">
    <name type="scientific">Thermomonospora umbrina</name>
    <dbReference type="NCBI Taxonomy" id="111806"/>
    <lineage>
        <taxon>Bacteria</taxon>
        <taxon>Bacillati</taxon>
        <taxon>Actinomycetota</taxon>
        <taxon>Actinomycetes</taxon>
        <taxon>Streptosporangiales</taxon>
        <taxon>Thermomonosporaceae</taxon>
        <taxon>Thermomonospora</taxon>
    </lineage>
</organism>
<sequence>MDLHPESGLGPVYHGGEGGGGAITWPRMFALTAVPDEDDGEQEPVVACYGMEVPGGPAVTFLAGGGMFGTWNSAMRAAERLGLDLWWSDE</sequence>